<comment type="caution">
    <text evidence="5">The sequence shown here is derived from an EMBL/GenBank/DDBJ whole genome shotgun (WGS) entry which is preliminary data.</text>
</comment>
<accession>A0A2T1ESB6</accession>
<reference evidence="5 6" key="2">
    <citation type="submission" date="2018-03" db="EMBL/GenBank/DDBJ databases">
        <title>The ancient ancestry and fast evolution of plastids.</title>
        <authorList>
            <person name="Moore K.R."/>
            <person name="Magnabosco C."/>
            <person name="Momper L."/>
            <person name="Gold D.A."/>
            <person name="Bosak T."/>
            <person name="Fournier G.P."/>
        </authorList>
    </citation>
    <scope>NUCLEOTIDE SEQUENCE [LARGE SCALE GENOMIC DNA]</scope>
    <source>
        <strain evidence="5 6">ULC18</strain>
    </source>
</reference>
<keyword evidence="1" id="KW-0540">Nuclease</keyword>
<dbReference type="SUPFAM" id="SSF50199">
    <property type="entry name" value="Staphylococcal nuclease"/>
    <property type="match status" value="1"/>
</dbReference>
<dbReference type="AlphaFoldDB" id="A0A2T1ESB6"/>
<evidence type="ECO:0000256" key="3">
    <source>
        <dbReference type="ARBA" id="ARBA00022801"/>
    </source>
</evidence>
<dbReference type="EMBL" id="PVWK01000008">
    <property type="protein sequence ID" value="PSB35601.1"/>
    <property type="molecule type" value="Genomic_DNA"/>
</dbReference>
<dbReference type="GO" id="GO:0016787">
    <property type="term" value="F:hydrolase activity"/>
    <property type="evidence" value="ECO:0007669"/>
    <property type="project" value="UniProtKB-KW"/>
</dbReference>
<evidence type="ECO:0000256" key="1">
    <source>
        <dbReference type="ARBA" id="ARBA00022722"/>
    </source>
</evidence>
<dbReference type="PROSITE" id="PS50830">
    <property type="entry name" value="TNASE_3"/>
    <property type="match status" value="1"/>
</dbReference>
<dbReference type="PANTHER" id="PTHR12302:SF3">
    <property type="entry name" value="SERINE_THREONINE-PROTEIN KINASE 31"/>
    <property type="match status" value="1"/>
</dbReference>
<sequence length="167" mass="18688">MLLTACQSMVPSQGLTVAVKGIMSGREFEVEGTTAAPDVTERIRLEGIDVPDVRQQPWGEAAKAQLEQQLRNQTVLLETDAEPRDAIGRRLAYVWQNGVLLNEMMVAKGYAIVTPHLPNSKYDQRLLHAQEYARVLGLGVWNPAQPLRVSPAEFRSQRRQERVGRGE</sequence>
<feature type="domain" description="TNase-like" evidence="4">
    <location>
        <begin position="13"/>
        <end position="143"/>
    </location>
</feature>
<keyword evidence="6" id="KW-1185">Reference proteome</keyword>
<evidence type="ECO:0000259" key="4">
    <source>
        <dbReference type="PROSITE" id="PS50830"/>
    </source>
</evidence>
<dbReference type="OrthoDB" id="4376109at2"/>
<evidence type="ECO:0000313" key="5">
    <source>
        <dbReference type="EMBL" id="PSB35601.1"/>
    </source>
</evidence>
<reference evidence="6" key="1">
    <citation type="submission" date="2018-02" db="EMBL/GenBank/DDBJ databases">
        <authorList>
            <person name="Moore K."/>
            <person name="Momper L."/>
        </authorList>
    </citation>
    <scope>NUCLEOTIDE SEQUENCE [LARGE SCALE GENOMIC DNA]</scope>
    <source>
        <strain evidence="6">ULC18</strain>
    </source>
</reference>
<name>A0A2T1ESB6_9CYAN</name>
<dbReference type="PANTHER" id="PTHR12302">
    <property type="entry name" value="EBNA2 BINDING PROTEIN P100"/>
    <property type="match status" value="1"/>
</dbReference>
<dbReference type="Proteomes" id="UP000239576">
    <property type="component" value="Unassembled WGS sequence"/>
</dbReference>
<dbReference type="GO" id="GO:0004519">
    <property type="term" value="F:endonuclease activity"/>
    <property type="evidence" value="ECO:0007669"/>
    <property type="project" value="UniProtKB-KW"/>
</dbReference>
<dbReference type="Gene3D" id="2.40.50.90">
    <property type="match status" value="1"/>
</dbReference>
<keyword evidence="2" id="KW-0255">Endonuclease</keyword>
<evidence type="ECO:0000256" key="2">
    <source>
        <dbReference type="ARBA" id="ARBA00022759"/>
    </source>
</evidence>
<proteinExistence type="predicted"/>
<dbReference type="SMART" id="SM00318">
    <property type="entry name" value="SNc"/>
    <property type="match status" value="1"/>
</dbReference>
<organism evidence="5 6">
    <name type="scientific">Stenomitos frigidus ULC18</name>
    <dbReference type="NCBI Taxonomy" id="2107698"/>
    <lineage>
        <taxon>Bacteria</taxon>
        <taxon>Bacillati</taxon>
        <taxon>Cyanobacteriota</taxon>
        <taxon>Cyanophyceae</taxon>
        <taxon>Leptolyngbyales</taxon>
        <taxon>Leptolyngbyaceae</taxon>
        <taxon>Stenomitos</taxon>
    </lineage>
</organism>
<dbReference type="Pfam" id="PF00565">
    <property type="entry name" value="SNase"/>
    <property type="match status" value="1"/>
</dbReference>
<dbReference type="InterPro" id="IPR035437">
    <property type="entry name" value="SNase_OB-fold_sf"/>
</dbReference>
<gene>
    <name evidence="5" type="ORF">C7B82_00870</name>
</gene>
<dbReference type="InterPro" id="IPR016071">
    <property type="entry name" value="Staphylococal_nuclease_OB-fold"/>
</dbReference>
<keyword evidence="3" id="KW-0378">Hydrolase</keyword>
<evidence type="ECO:0000313" key="6">
    <source>
        <dbReference type="Proteomes" id="UP000239576"/>
    </source>
</evidence>
<protein>
    <submittedName>
        <fullName evidence="5">Nuclease</fullName>
    </submittedName>
</protein>